<dbReference type="Gene3D" id="1.10.760.10">
    <property type="entry name" value="Cytochrome c-like domain"/>
    <property type="match status" value="3"/>
</dbReference>
<dbReference type="GO" id="GO:0020037">
    <property type="term" value="F:heme binding"/>
    <property type="evidence" value="ECO:0007669"/>
    <property type="project" value="InterPro"/>
</dbReference>
<dbReference type="RefSeq" id="WP_123177218.1">
    <property type="nucleotide sequence ID" value="NZ_QWDD01000001.1"/>
</dbReference>
<evidence type="ECO:0000256" key="2">
    <source>
        <dbReference type="ARBA" id="ARBA00022617"/>
    </source>
</evidence>
<organism evidence="8 9">
    <name type="scientific">Methylocystis hirsuta</name>
    <dbReference type="NCBI Taxonomy" id="369798"/>
    <lineage>
        <taxon>Bacteria</taxon>
        <taxon>Pseudomonadati</taxon>
        <taxon>Pseudomonadota</taxon>
        <taxon>Alphaproteobacteria</taxon>
        <taxon>Hyphomicrobiales</taxon>
        <taxon>Methylocystaceae</taxon>
        <taxon>Methylocystis</taxon>
    </lineage>
</organism>
<feature type="domain" description="Cytochrome c" evidence="7">
    <location>
        <begin position="71"/>
        <end position="157"/>
    </location>
</feature>
<keyword evidence="9" id="KW-1185">Reference proteome</keyword>
<evidence type="ECO:0000256" key="1">
    <source>
        <dbReference type="ARBA" id="ARBA00022448"/>
    </source>
</evidence>
<accession>A0A3M9XSS7</accession>
<dbReference type="GO" id="GO:0046872">
    <property type="term" value="F:metal ion binding"/>
    <property type="evidence" value="ECO:0007669"/>
    <property type="project" value="UniProtKB-KW"/>
</dbReference>
<evidence type="ECO:0000256" key="4">
    <source>
        <dbReference type="ARBA" id="ARBA00022982"/>
    </source>
</evidence>
<keyword evidence="4" id="KW-0249">Electron transport</keyword>
<gene>
    <name evidence="8" type="ORF">D1O30_18870</name>
</gene>
<evidence type="ECO:0000256" key="3">
    <source>
        <dbReference type="ARBA" id="ARBA00022723"/>
    </source>
</evidence>
<keyword evidence="3 6" id="KW-0479">Metal-binding</keyword>
<sequence>MAFVGKSLVAGVGVALVLALAVLLFAWSGLYNVAASQSHWALTRWFLDFGLRRSVATHSASITPPTLDDKNLVILGAGHFDGGCAPCHGAPGRHSDPIVDRMLPAPPELNRAASNWSTEQLFWIVKHGLKFTGMPAWVAQQRDDEVWAVVAFLRALPQMSASQYRLFAIGDPEARPNDGAEIARNGMTMEALTRCVRCHRGDAQPRSALVPRLAGQSQAYVERALRDFASGSRPSGIMEPIAVALDAAAITALSAYYAGAPDPAPSAPPIAPNADQIARGKEIATEGVPESGVPPCLVCHGDTRAPSFPKLDGQYAPYIVGQIEIWKRGLRKKSGYGAIMGTIASRLTDEQARDVAAYFASVAAPTAERLERPIPPSRRGGPRAR</sequence>
<keyword evidence="5 6" id="KW-0408">Iron</keyword>
<dbReference type="PANTHER" id="PTHR33751:SF9">
    <property type="entry name" value="CYTOCHROME C4"/>
    <property type="match status" value="1"/>
</dbReference>
<feature type="domain" description="Cytochrome c" evidence="7">
    <location>
        <begin position="174"/>
        <end position="261"/>
    </location>
</feature>
<dbReference type="InterPro" id="IPR009056">
    <property type="entry name" value="Cyt_c-like_dom"/>
</dbReference>
<keyword evidence="2 6" id="KW-0349">Heme</keyword>
<dbReference type="GO" id="GO:0009055">
    <property type="term" value="F:electron transfer activity"/>
    <property type="evidence" value="ECO:0007669"/>
    <property type="project" value="InterPro"/>
</dbReference>
<feature type="domain" description="Cytochrome c" evidence="7">
    <location>
        <begin position="275"/>
        <end position="363"/>
    </location>
</feature>
<dbReference type="PROSITE" id="PS51007">
    <property type="entry name" value="CYTC"/>
    <property type="match status" value="3"/>
</dbReference>
<evidence type="ECO:0000313" key="9">
    <source>
        <dbReference type="Proteomes" id="UP000268623"/>
    </source>
</evidence>
<dbReference type="InterPro" id="IPR050597">
    <property type="entry name" value="Cytochrome_c_Oxidase_Subunit"/>
</dbReference>
<dbReference type="InterPro" id="IPR036909">
    <property type="entry name" value="Cyt_c-like_dom_sf"/>
</dbReference>
<dbReference type="EMBL" id="QWDD01000001">
    <property type="protein sequence ID" value="RNJ51347.1"/>
    <property type="molecule type" value="Genomic_DNA"/>
</dbReference>
<comment type="caution">
    <text evidence="8">The sequence shown here is derived from an EMBL/GenBank/DDBJ whole genome shotgun (WGS) entry which is preliminary data.</text>
</comment>
<dbReference type="Pfam" id="PF00034">
    <property type="entry name" value="Cytochrom_C"/>
    <property type="match status" value="1"/>
</dbReference>
<reference evidence="8 9" key="1">
    <citation type="submission" date="2018-08" db="EMBL/GenBank/DDBJ databases">
        <title>Genome sequence of Methylocystis hirsuta CSC1, a methanotroph able to accumulate PHAs.</title>
        <authorList>
            <person name="Bordel S."/>
            <person name="Rodriguez E."/>
            <person name="Gancedo J."/>
            <person name="Munoz R."/>
        </authorList>
    </citation>
    <scope>NUCLEOTIDE SEQUENCE [LARGE SCALE GENOMIC DNA]</scope>
    <source>
        <strain evidence="8 9">CSC1</strain>
    </source>
</reference>
<evidence type="ECO:0000259" key="7">
    <source>
        <dbReference type="PROSITE" id="PS51007"/>
    </source>
</evidence>
<keyword evidence="1" id="KW-0813">Transport</keyword>
<protein>
    <submittedName>
        <fullName evidence="8">Cytochrome c class I protein</fullName>
    </submittedName>
</protein>
<evidence type="ECO:0000313" key="8">
    <source>
        <dbReference type="EMBL" id="RNJ51347.1"/>
    </source>
</evidence>
<evidence type="ECO:0000256" key="5">
    <source>
        <dbReference type="ARBA" id="ARBA00023004"/>
    </source>
</evidence>
<dbReference type="PANTHER" id="PTHR33751">
    <property type="entry name" value="CBB3-TYPE CYTOCHROME C OXIDASE SUBUNIT FIXP"/>
    <property type="match status" value="1"/>
</dbReference>
<evidence type="ECO:0000256" key="6">
    <source>
        <dbReference type="PROSITE-ProRule" id="PRU00433"/>
    </source>
</evidence>
<proteinExistence type="predicted"/>
<dbReference type="Pfam" id="PF13442">
    <property type="entry name" value="Cytochrome_CBB3"/>
    <property type="match status" value="1"/>
</dbReference>
<name>A0A3M9XSS7_9HYPH</name>
<dbReference type="Proteomes" id="UP000268623">
    <property type="component" value="Unassembled WGS sequence"/>
</dbReference>
<dbReference type="SUPFAM" id="SSF46626">
    <property type="entry name" value="Cytochrome c"/>
    <property type="match status" value="3"/>
</dbReference>
<dbReference type="OrthoDB" id="9773456at2"/>
<dbReference type="AlphaFoldDB" id="A0A3M9XSS7"/>